<organism evidence="9 10">
    <name type="scientific">Rynchops niger</name>
    <name type="common">Black skimmer</name>
    <dbReference type="NCBI Taxonomy" id="227184"/>
    <lineage>
        <taxon>Eukaryota</taxon>
        <taxon>Metazoa</taxon>
        <taxon>Chordata</taxon>
        <taxon>Craniata</taxon>
        <taxon>Vertebrata</taxon>
        <taxon>Euteleostomi</taxon>
        <taxon>Archelosauria</taxon>
        <taxon>Archosauria</taxon>
        <taxon>Dinosauria</taxon>
        <taxon>Saurischia</taxon>
        <taxon>Theropoda</taxon>
        <taxon>Coelurosauria</taxon>
        <taxon>Aves</taxon>
        <taxon>Neognathae</taxon>
        <taxon>Neoaves</taxon>
        <taxon>Charadriiformes</taxon>
        <taxon>Laridae</taxon>
        <taxon>Rynchops</taxon>
    </lineage>
</organism>
<evidence type="ECO:0000256" key="1">
    <source>
        <dbReference type="ARBA" id="ARBA00004479"/>
    </source>
</evidence>
<dbReference type="OrthoDB" id="10041737at2759"/>
<keyword evidence="5" id="KW-0472">Membrane</keyword>
<sequence length="165" mass="17741">PVQILTYLDGVVKVEETELKPRVGFLYPILTHNISVVINATRERDSGQYMCTVNVVDDVTSTGKNIGVINLTVLVPPSAPTCQLHGDPTVGANVTLSCTSEKGKPSPAYQWQRTAPTLQVFFPPAHDQARGTLKLTNLSLEMSGLYVCAAENRAGSAECSVVLEV</sequence>
<evidence type="ECO:0000259" key="8">
    <source>
        <dbReference type="PROSITE" id="PS50835"/>
    </source>
</evidence>
<evidence type="ECO:0000313" key="10">
    <source>
        <dbReference type="Proteomes" id="UP000525416"/>
    </source>
</evidence>
<evidence type="ECO:0000256" key="5">
    <source>
        <dbReference type="ARBA" id="ARBA00023136"/>
    </source>
</evidence>
<keyword evidence="4" id="KW-1133">Transmembrane helix</keyword>
<dbReference type="PROSITE" id="PS50835">
    <property type="entry name" value="IG_LIKE"/>
    <property type="match status" value="1"/>
</dbReference>
<feature type="domain" description="Ig-like" evidence="8">
    <location>
        <begin position="77"/>
        <end position="164"/>
    </location>
</feature>
<dbReference type="SMART" id="SM00409">
    <property type="entry name" value="IG"/>
    <property type="match status" value="2"/>
</dbReference>
<dbReference type="AlphaFoldDB" id="A0A7L1JN55"/>
<evidence type="ECO:0000256" key="4">
    <source>
        <dbReference type="ARBA" id="ARBA00022989"/>
    </source>
</evidence>
<dbReference type="InterPro" id="IPR007110">
    <property type="entry name" value="Ig-like_dom"/>
</dbReference>
<dbReference type="InterPro" id="IPR036179">
    <property type="entry name" value="Ig-like_dom_sf"/>
</dbReference>
<feature type="non-terminal residue" evidence="9">
    <location>
        <position position="165"/>
    </location>
</feature>
<keyword evidence="2" id="KW-0812">Transmembrane</keyword>
<keyword evidence="6" id="KW-1015">Disulfide bond</keyword>
<dbReference type="Gene3D" id="2.60.40.10">
    <property type="entry name" value="Immunoglobulins"/>
    <property type="match status" value="2"/>
</dbReference>
<evidence type="ECO:0000256" key="7">
    <source>
        <dbReference type="ARBA" id="ARBA00023319"/>
    </source>
</evidence>
<comment type="caution">
    <text evidence="9">The sequence shown here is derived from an EMBL/GenBank/DDBJ whole genome shotgun (WGS) entry which is preliminary data.</text>
</comment>
<dbReference type="GO" id="GO:0007156">
    <property type="term" value="P:homophilic cell adhesion via plasma membrane adhesion molecules"/>
    <property type="evidence" value="ECO:0007669"/>
    <property type="project" value="TreeGrafter"/>
</dbReference>
<evidence type="ECO:0000256" key="3">
    <source>
        <dbReference type="ARBA" id="ARBA00022729"/>
    </source>
</evidence>
<proteinExistence type="predicted"/>
<evidence type="ECO:0000256" key="2">
    <source>
        <dbReference type="ARBA" id="ARBA00022692"/>
    </source>
</evidence>
<dbReference type="GO" id="GO:0005886">
    <property type="term" value="C:plasma membrane"/>
    <property type="evidence" value="ECO:0007669"/>
    <property type="project" value="TreeGrafter"/>
</dbReference>
<protein>
    <submittedName>
        <fullName evidence="9">ESAM protein</fullName>
    </submittedName>
</protein>
<evidence type="ECO:0000313" key="9">
    <source>
        <dbReference type="EMBL" id="NXN51326.1"/>
    </source>
</evidence>
<dbReference type="SMART" id="SM00408">
    <property type="entry name" value="IGc2"/>
    <property type="match status" value="1"/>
</dbReference>
<dbReference type="EMBL" id="VXBH01002005">
    <property type="protein sequence ID" value="NXN51326.1"/>
    <property type="molecule type" value="Genomic_DNA"/>
</dbReference>
<comment type="subcellular location">
    <subcellularLocation>
        <location evidence="1">Membrane</location>
        <topology evidence="1">Single-pass type I membrane protein</topology>
    </subcellularLocation>
</comment>
<evidence type="ECO:0000256" key="6">
    <source>
        <dbReference type="ARBA" id="ARBA00023157"/>
    </source>
</evidence>
<dbReference type="FunFam" id="2.60.40.10:FF:000095">
    <property type="entry name" value="immunoglobulin superfamily member 11 isoform X1"/>
    <property type="match status" value="1"/>
</dbReference>
<dbReference type="InterPro" id="IPR013783">
    <property type="entry name" value="Ig-like_fold"/>
</dbReference>
<keyword evidence="3" id="KW-0732">Signal</keyword>
<keyword evidence="7" id="KW-0393">Immunoglobulin domain</keyword>
<dbReference type="Proteomes" id="UP000525416">
    <property type="component" value="Unassembled WGS sequence"/>
</dbReference>
<dbReference type="GO" id="GO:0005912">
    <property type="term" value="C:adherens junction"/>
    <property type="evidence" value="ECO:0007669"/>
    <property type="project" value="TreeGrafter"/>
</dbReference>
<dbReference type="SUPFAM" id="SSF48726">
    <property type="entry name" value="Immunoglobulin"/>
    <property type="match status" value="2"/>
</dbReference>
<gene>
    <name evidence="9" type="primary">Esam</name>
    <name evidence="9" type="ORF">RYNNIG_R13422</name>
</gene>
<dbReference type="InterPro" id="IPR003599">
    <property type="entry name" value="Ig_sub"/>
</dbReference>
<name>A0A7L1JN55_RYNNI</name>
<dbReference type="PANTHER" id="PTHR44549">
    <property type="entry name" value="ENDOTHELIAL CELL-SELECTIVE ADHESION MOLECULE"/>
    <property type="match status" value="1"/>
</dbReference>
<keyword evidence="10" id="KW-1185">Reference proteome</keyword>
<dbReference type="PANTHER" id="PTHR44549:SF1">
    <property type="entry name" value="ENDOTHELIAL CELL-SELECTIVE ADHESION MOLECULE"/>
    <property type="match status" value="1"/>
</dbReference>
<dbReference type="InterPro" id="IPR003598">
    <property type="entry name" value="Ig_sub2"/>
</dbReference>
<accession>A0A7L1JN55</accession>
<reference evidence="9 10" key="1">
    <citation type="submission" date="2019-09" db="EMBL/GenBank/DDBJ databases">
        <title>Bird 10,000 Genomes (B10K) Project - Family phase.</title>
        <authorList>
            <person name="Zhang G."/>
        </authorList>
    </citation>
    <scope>NUCLEOTIDE SEQUENCE [LARGE SCALE GENOMIC DNA]</scope>
    <source>
        <strain evidence="9">B10K-DU-002-16</strain>
        <tissue evidence="9">Muscle</tissue>
    </source>
</reference>
<feature type="non-terminal residue" evidence="9">
    <location>
        <position position="1"/>
    </location>
</feature>
<dbReference type="Pfam" id="PF13927">
    <property type="entry name" value="Ig_3"/>
    <property type="match status" value="1"/>
</dbReference>
<dbReference type="GO" id="GO:0098632">
    <property type="term" value="F:cell-cell adhesion mediator activity"/>
    <property type="evidence" value="ECO:0007669"/>
    <property type="project" value="TreeGrafter"/>
</dbReference>
<dbReference type="InterPro" id="IPR042757">
    <property type="entry name" value="ESAM"/>
</dbReference>